<feature type="region of interest" description="Disordered" evidence="1">
    <location>
        <begin position="164"/>
        <end position="186"/>
    </location>
</feature>
<organism evidence="2 3">
    <name type="scientific">Mycobacterium heckeshornense</name>
    <dbReference type="NCBI Taxonomy" id="110505"/>
    <lineage>
        <taxon>Bacteria</taxon>
        <taxon>Bacillati</taxon>
        <taxon>Actinomycetota</taxon>
        <taxon>Actinomycetes</taxon>
        <taxon>Mycobacteriales</taxon>
        <taxon>Mycobacteriaceae</taxon>
        <taxon>Mycobacterium</taxon>
    </lineage>
</organism>
<accession>A0A2G8B9Y1</accession>
<evidence type="ECO:0000256" key="1">
    <source>
        <dbReference type="SAM" id="MobiDB-lite"/>
    </source>
</evidence>
<sequence length="186" mass="20240">MRFDEFTEKHGLAVSPVNRFAGFLVEVGVPKGWEPFDSAPGVRVWAWRDDPCIDVFCANAVLTMHRVEAPLDPAEVFTMLVHQQLQSVPRCRELRREIGPAGESGGVQGFLAMHITHELGTIDSAAQTRIITAGQETLIAQLTVTALRDSPVDRTHIRLTVRPGAAAGPAPAGHHCAPVIATEDRH</sequence>
<reference evidence="2 3" key="1">
    <citation type="submission" date="2020-12" db="EMBL/GenBank/DDBJ databases">
        <title>Complete genome sequence of Mycobacterium heckeshornense JCM 15655T, closely related to a pathogenic non-tuberculous mycobacterial species Mycobacterium xenopi.</title>
        <authorList>
            <person name="Yoshida M."/>
            <person name="Fukano H."/>
            <person name="Asakura T."/>
            <person name="Suzuki M."/>
            <person name="Hoshino Y."/>
        </authorList>
    </citation>
    <scope>NUCLEOTIDE SEQUENCE [LARGE SCALE GENOMIC DNA]</scope>
    <source>
        <strain evidence="2 3">JCM 15655</strain>
    </source>
</reference>
<feature type="compositionally biased region" description="Low complexity" evidence="1">
    <location>
        <begin position="164"/>
        <end position="173"/>
    </location>
</feature>
<dbReference type="OrthoDB" id="4625105at2"/>
<dbReference type="AlphaFoldDB" id="A0A2G8B9Y1"/>
<dbReference type="RefSeq" id="WP_048893449.1">
    <property type="nucleotide sequence ID" value="NZ_AP024237.1"/>
</dbReference>
<name>A0A2G8B9Y1_9MYCO</name>
<evidence type="ECO:0000313" key="3">
    <source>
        <dbReference type="Proteomes" id="UP000595446"/>
    </source>
</evidence>
<protein>
    <submittedName>
        <fullName evidence="2">Uncharacterized protein</fullName>
    </submittedName>
</protein>
<dbReference type="Gene3D" id="3.40.1000.10">
    <property type="entry name" value="Mog1/PsbP, alpha/beta/alpha sandwich"/>
    <property type="match status" value="1"/>
</dbReference>
<dbReference type="Proteomes" id="UP000595446">
    <property type="component" value="Chromosome"/>
</dbReference>
<dbReference type="EMBL" id="AP024237">
    <property type="protein sequence ID" value="BCO36858.1"/>
    <property type="molecule type" value="Genomic_DNA"/>
</dbReference>
<keyword evidence="3" id="KW-1185">Reference proteome</keyword>
<proteinExistence type="predicted"/>
<gene>
    <name evidence="2" type="ORF">MHEC_32910</name>
</gene>
<evidence type="ECO:0000313" key="2">
    <source>
        <dbReference type="EMBL" id="BCO36858.1"/>
    </source>
</evidence>